<comment type="caution">
    <text evidence="11">The sequence shown here is derived from an EMBL/GenBank/DDBJ whole genome shotgun (WGS) entry which is preliminary data.</text>
</comment>
<dbReference type="eggNOG" id="KOG0238">
    <property type="taxonomic scope" value="Eukaryota"/>
</dbReference>
<dbReference type="OrthoDB" id="196847at2759"/>
<feature type="domain" description="Lipoyl-binding" evidence="8">
    <location>
        <begin position="1165"/>
        <end position="1245"/>
    </location>
</feature>
<dbReference type="InterPro" id="IPR005482">
    <property type="entry name" value="Biotin_COase_C"/>
</dbReference>
<keyword evidence="4" id="KW-0378">Hydrolase</keyword>
<dbReference type="PROSITE" id="PS00867">
    <property type="entry name" value="CPSASE_2"/>
    <property type="match status" value="1"/>
</dbReference>
<dbReference type="Pfam" id="PF02682">
    <property type="entry name" value="CT_C_D"/>
    <property type="match status" value="1"/>
</dbReference>
<dbReference type="Gene3D" id="2.40.100.10">
    <property type="entry name" value="Cyclophilin-like"/>
    <property type="match status" value="2"/>
</dbReference>
<evidence type="ECO:0000256" key="2">
    <source>
        <dbReference type="ARBA" id="ARBA00022598"/>
    </source>
</evidence>
<evidence type="ECO:0000256" key="4">
    <source>
        <dbReference type="ARBA" id="ARBA00022801"/>
    </source>
</evidence>
<dbReference type="Gene3D" id="3.30.470.20">
    <property type="entry name" value="ATP-grasp fold, B domain"/>
    <property type="match status" value="1"/>
</dbReference>
<keyword evidence="12" id="KW-1185">Reference proteome</keyword>
<dbReference type="PROSITE" id="PS50979">
    <property type="entry name" value="BC"/>
    <property type="match status" value="1"/>
</dbReference>
<evidence type="ECO:0000259" key="10">
    <source>
        <dbReference type="PROSITE" id="PS50979"/>
    </source>
</evidence>
<dbReference type="Gene3D" id="2.40.50.100">
    <property type="match status" value="1"/>
</dbReference>
<feature type="domain" description="ATP-grasp" evidence="9">
    <location>
        <begin position="121"/>
        <end position="322"/>
    </location>
</feature>
<dbReference type="SMART" id="SM00796">
    <property type="entry name" value="AHS1"/>
    <property type="match status" value="1"/>
</dbReference>
<evidence type="ECO:0000259" key="9">
    <source>
        <dbReference type="PROSITE" id="PS50975"/>
    </source>
</evidence>
<dbReference type="GO" id="GO:0016874">
    <property type="term" value="F:ligase activity"/>
    <property type="evidence" value="ECO:0007669"/>
    <property type="project" value="UniProtKB-KW"/>
</dbReference>
<dbReference type="GO" id="GO:0016787">
    <property type="term" value="F:hydrolase activity"/>
    <property type="evidence" value="ECO:0007669"/>
    <property type="project" value="UniProtKB-KW"/>
</dbReference>
<evidence type="ECO:0000256" key="3">
    <source>
        <dbReference type="ARBA" id="ARBA00022741"/>
    </source>
</evidence>
<dbReference type="CDD" id="cd06850">
    <property type="entry name" value="biotinyl_domain"/>
    <property type="match status" value="1"/>
</dbReference>
<reference evidence="11 12" key="1">
    <citation type="submission" date="2013-03" db="EMBL/GenBank/DDBJ databases">
        <title>The Genome Sequence of Capronia epimyces CBS 606.96.</title>
        <authorList>
            <consortium name="The Broad Institute Genomics Platform"/>
            <person name="Cuomo C."/>
            <person name="de Hoog S."/>
            <person name="Gorbushina A."/>
            <person name="Walker B."/>
            <person name="Young S.K."/>
            <person name="Zeng Q."/>
            <person name="Gargeya S."/>
            <person name="Fitzgerald M."/>
            <person name="Haas B."/>
            <person name="Abouelleil A."/>
            <person name="Allen A.W."/>
            <person name="Alvarado L."/>
            <person name="Arachchi H.M."/>
            <person name="Berlin A.M."/>
            <person name="Chapman S.B."/>
            <person name="Gainer-Dewar J."/>
            <person name="Goldberg J."/>
            <person name="Griggs A."/>
            <person name="Gujja S."/>
            <person name="Hansen M."/>
            <person name="Howarth C."/>
            <person name="Imamovic A."/>
            <person name="Ireland A."/>
            <person name="Larimer J."/>
            <person name="McCowan C."/>
            <person name="Murphy C."/>
            <person name="Pearson M."/>
            <person name="Poon T.W."/>
            <person name="Priest M."/>
            <person name="Roberts A."/>
            <person name="Saif S."/>
            <person name="Shea T."/>
            <person name="Sisk P."/>
            <person name="Sykes S."/>
            <person name="Wortman J."/>
            <person name="Nusbaum C."/>
            <person name="Birren B."/>
        </authorList>
    </citation>
    <scope>NUCLEOTIDE SEQUENCE [LARGE SCALE GENOMIC DNA]</scope>
    <source>
        <strain evidence="11 12">CBS 606.96</strain>
    </source>
</reference>
<dbReference type="PANTHER" id="PTHR18866">
    <property type="entry name" value="CARBOXYLASE:PYRUVATE/ACETYL-COA/PROPIONYL-COA CARBOXYLASE"/>
    <property type="match status" value="1"/>
</dbReference>
<dbReference type="InterPro" id="IPR000089">
    <property type="entry name" value="Biotin_lipoyl"/>
</dbReference>
<dbReference type="Pfam" id="PF00364">
    <property type="entry name" value="Biotin_lipoyl"/>
    <property type="match status" value="1"/>
</dbReference>
<dbReference type="InterPro" id="IPR003778">
    <property type="entry name" value="CT_A_B"/>
</dbReference>
<dbReference type="Pfam" id="PF02626">
    <property type="entry name" value="CT_A_B"/>
    <property type="match status" value="1"/>
</dbReference>
<dbReference type="GeneID" id="19166597"/>
<feature type="domain" description="Biotin carboxylation" evidence="10">
    <location>
        <begin position="3"/>
        <end position="462"/>
    </location>
</feature>
<proteinExistence type="predicted"/>
<dbReference type="SUPFAM" id="SSF51230">
    <property type="entry name" value="Single hybrid motif"/>
    <property type="match status" value="1"/>
</dbReference>
<dbReference type="SMART" id="SM00797">
    <property type="entry name" value="AHS2"/>
    <property type="match status" value="1"/>
</dbReference>
<dbReference type="PROSITE" id="PS00866">
    <property type="entry name" value="CPSASE_1"/>
    <property type="match status" value="1"/>
</dbReference>
<evidence type="ECO:0000256" key="5">
    <source>
        <dbReference type="ARBA" id="ARBA00022840"/>
    </source>
</evidence>
<dbReference type="AlphaFoldDB" id="W9YIC9"/>
<dbReference type="InterPro" id="IPR011053">
    <property type="entry name" value="Single_hybrid_motif"/>
</dbReference>
<dbReference type="SUPFAM" id="SSF160467">
    <property type="entry name" value="PH0987 N-terminal domain-like"/>
    <property type="match status" value="1"/>
</dbReference>
<keyword evidence="3 7" id="KW-0547">Nucleotide-binding</keyword>
<dbReference type="GO" id="GO:0046872">
    <property type="term" value="F:metal ion binding"/>
    <property type="evidence" value="ECO:0007669"/>
    <property type="project" value="InterPro"/>
</dbReference>
<evidence type="ECO:0000256" key="6">
    <source>
        <dbReference type="ARBA" id="ARBA00023267"/>
    </source>
</evidence>
<dbReference type="PROSITE" id="PS50975">
    <property type="entry name" value="ATP_GRASP"/>
    <property type="match status" value="1"/>
</dbReference>
<keyword evidence="5 7" id="KW-0067">ATP-binding</keyword>
<name>W9YIC9_9EURO</name>
<dbReference type="GO" id="GO:0005524">
    <property type="term" value="F:ATP binding"/>
    <property type="evidence" value="ECO:0007669"/>
    <property type="project" value="UniProtKB-UniRule"/>
</dbReference>
<keyword evidence="6" id="KW-0092">Biotin</keyword>
<dbReference type="EMBL" id="AMGY01000002">
    <property type="protein sequence ID" value="EXJ89400.1"/>
    <property type="molecule type" value="Genomic_DNA"/>
</dbReference>
<dbReference type="STRING" id="1182542.W9YIC9"/>
<organism evidence="11 12">
    <name type="scientific">Capronia epimyces CBS 606.96</name>
    <dbReference type="NCBI Taxonomy" id="1182542"/>
    <lineage>
        <taxon>Eukaryota</taxon>
        <taxon>Fungi</taxon>
        <taxon>Dikarya</taxon>
        <taxon>Ascomycota</taxon>
        <taxon>Pezizomycotina</taxon>
        <taxon>Eurotiomycetes</taxon>
        <taxon>Chaetothyriomycetidae</taxon>
        <taxon>Chaetothyriales</taxon>
        <taxon>Herpotrichiellaceae</taxon>
        <taxon>Capronia</taxon>
    </lineage>
</organism>
<dbReference type="InterPro" id="IPR016185">
    <property type="entry name" value="PreATP-grasp_dom_sf"/>
</dbReference>
<evidence type="ECO:0000256" key="7">
    <source>
        <dbReference type="PROSITE-ProRule" id="PRU00409"/>
    </source>
</evidence>
<dbReference type="InterPro" id="IPR011764">
    <property type="entry name" value="Biotin_carboxylation_dom"/>
</dbReference>
<dbReference type="InterPro" id="IPR011761">
    <property type="entry name" value="ATP-grasp"/>
</dbReference>
<dbReference type="PANTHER" id="PTHR18866:SF128">
    <property type="entry name" value="UREA AMIDOLYASE"/>
    <property type="match status" value="1"/>
</dbReference>
<protein>
    <submittedName>
        <fullName evidence="11">Acetyl-CoA/propionyl-CoA carboxylase</fullName>
    </submittedName>
</protein>
<dbReference type="Gene3D" id="3.30.1360.40">
    <property type="match status" value="1"/>
</dbReference>
<sequence>MEGLKTLLVANRGEIACRLIKAAKELNIRVITIYSETDSASLHVMLADKACLLKGDARTAYLDGSQIIEIAKTNVVQAIVPGYGFLSENRQFAAAVEAASMVFVGPSPQTIEAFGLKHIARDLAIKAGVPVVPGTEGLLDTEAAAIDSARQIGYPVMLKATAGGGGMGLMVCNDEQDVHRHFRAVKSRGDTLFKNSGVFIERYFAASHHIEVQIFGNGHGKVISIGERECSIQRRHQKVIEECPSPFVVSRHPELRTKLTECAIGLAASVNYRSAGTVEYLVDDETGDFFFLEMNTRLQVEHGITEMCYNVDLVQLMYQQANGQLLGKGGIGVQELDRLQNRLLSPRGHAIEARVYAENAARDFAPATGLLQQVDWHILPGTRIDSWIRAGNTVGHEYDPMLAKVIQFASTRDEAIAALDTVLSRSDICGPVTNLGFLRSIIQQGRFKAGDTTTAFLSNFRYRPTAIDVISGGSQTLVQDFPGRPSVGHGFGHSGPMDPIAFQIANALVGNPLGTEGLEITISGPELLFISPAVIALCGPPVHAALDGQEVPLWTRLDIAAGQRLRIGQIMTGCRVYMAVYGGFPRIAKWFGSKATNPGVSAGGYQGRALRSGDLLEVTGAENLPELGCARSLNIPKSLWPRYSHHWNLLAIPGPYETGYLTAEDIDMLYSQTWKISHNAARGGIRLIGPGPEFARADGGDGGSHPSNVIEYGYPIGGLNWTGGEAVLLPVDSPDFGGFICSLTVVKCDWWKMGQMRPGDSVRFHRANLSTALSCRRRNEDFIANIVTSLKSGAWDLVTGIDDAAPDSESYSEGADIVKIIEETAHRPRVTYRAGGDSFLLVDYGVGKADLNLKCRATTLKRSFETGQNVGSLKTTGGEGAVLNMVTCGNSLMIHFDSLRLAREDLVSRLVELEESLGSMMNSTIPHRRFRLPIVFSHQKLEDTIHRYTVNQRSSAPYLPDPFHFMAENNGITVQELKALLLNLEAVVIGVGFLMALPQCIPADPRHRLNVPKMTPSRVFTPGGTVAWGGNAIAIYTQDSPGGYMPAGLTIPGVDMYGYKAGFSRDRPWMFEDMDMITFYEVDPQTYDVKMAEFISGNYQFEYVDGVFSLADHNKLLDAVGEEAKELDATRAVAQQRMATLEKDSFEKWVGEKKTREAGINHAELLSGGDPNVEVIEAPTNANVWKVTSANGQILKAEQSIITLEAMKMEIQVSVPDRLDSATLERLLVAPGDIVESGQALAIVRLPKKK</sequence>
<dbReference type="SUPFAM" id="SSF51246">
    <property type="entry name" value="Rudiment single hybrid motif"/>
    <property type="match status" value="1"/>
</dbReference>
<evidence type="ECO:0000313" key="11">
    <source>
        <dbReference type="EMBL" id="EXJ89400.1"/>
    </source>
</evidence>
<dbReference type="SUPFAM" id="SSF56059">
    <property type="entry name" value="Glutathione synthetase ATP-binding domain-like"/>
    <property type="match status" value="1"/>
</dbReference>
<dbReference type="SUPFAM" id="SSF50891">
    <property type="entry name" value="Cyclophilin-like"/>
    <property type="match status" value="2"/>
</dbReference>
<keyword evidence="2" id="KW-0436">Ligase</keyword>
<evidence type="ECO:0000256" key="1">
    <source>
        <dbReference type="ARBA" id="ARBA00001953"/>
    </source>
</evidence>
<dbReference type="InterPro" id="IPR011054">
    <property type="entry name" value="Rudment_hybrid_motif"/>
</dbReference>
<dbReference type="InterPro" id="IPR029000">
    <property type="entry name" value="Cyclophilin-like_dom_sf"/>
</dbReference>
<dbReference type="InterPro" id="IPR003833">
    <property type="entry name" value="CT_C_D"/>
</dbReference>
<dbReference type="RefSeq" id="XP_007730797.1">
    <property type="nucleotide sequence ID" value="XM_007732607.1"/>
</dbReference>
<dbReference type="InterPro" id="IPR050856">
    <property type="entry name" value="Biotin_carboxylase_complex"/>
</dbReference>
<evidence type="ECO:0000259" key="8">
    <source>
        <dbReference type="PROSITE" id="PS50968"/>
    </source>
</evidence>
<dbReference type="PROSITE" id="PS50968">
    <property type="entry name" value="BIOTINYL_LIPOYL"/>
    <property type="match status" value="1"/>
</dbReference>
<accession>W9YIC9</accession>
<dbReference type="Proteomes" id="UP000019478">
    <property type="component" value="Unassembled WGS sequence"/>
</dbReference>
<dbReference type="Pfam" id="PF00289">
    <property type="entry name" value="Biotin_carb_N"/>
    <property type="match status" value="1"/>
</dbReference>
<dbReference type="SUPFAM" id="SSF52440">
    <property type="entry name" value="PreATP-grasp domain"/>
    <property type="match status" value="1"/>
</dbReference>
<dbReference type="InterPro" id="IPR005479">
    <property type="entry name" value="CPAse_ATP-bd"/>
</dbReference>
<gene>
    <name evidence="11" type="ORF">A1O3_02467</name>
</gene>
<comment type="cofactor">
    <cofactor evidence="1">
        <name>biotin</name>
        <dbReference type="ChEBI" id="CHEBI:57586"/>
    </cofactor>
</comment>
<evidence type="ECO:0000313" key="12">
    <source>
        <dbReference type="Proteomes" id="UP000019478"/>
    </source>
</evidence>
<dbReference type="SMART" id="SM00878">
    <property type="entry name" value="Biotin_carb_C"/>
    <property type="match status" value="1"/>
</dbReference>
<dbReference type="Pfam" id="PF02785">
    <property type="entry name" value="Biotin_carb_C"/>
    <property type="match status" value="1"/>
</dbReference>
<dbReference type="InterPro" id="IPR005481">
    <property type="entry name" value="BC-like_N"/>
</dbReference>
<dbReference type="Pfam" id="PF02786">
    <property type="entry name" value="CPSase_L_D2"/>
    <property type="match status" value="1"/>
</dbReference>
<dbReference type="HOGENOM" id="CLU_002162_0_1_1"/>